<dbReference type="AlphaFoldDB" id="A0A7G6E7E0"/>
<protein>
    <submittedName>
        <fullName evidence="1">Uncharacterized protein</fullName>
    </submittedName>
</protein>
<name>A0A7G6E7E0_THEFR</name>
<evidence type="ECO:0000313" key="1">
    <source>
        <dbReference type="EMBL" id="QNB47994.1"/>
    </source>
</evidence>
<gene>
    <name evidence="1" type="ORF">BR63_18045</name>
</gene>
<evidence type="ECO:0000313" key="2">
    <source>
        <dbReference type="Proteomes" id="UP000515847"/>
    </source>
</evidence>
<reference evidence="1 2" key="1">
    <citation type="journal article" date="2019" name="Front. Microbiol.">
        <title>Thermoanaerosceptrum fracticalcis gen. nov. sp. nov., a Novel Fumarate-Fermenting Microorganism From a Deep Fractured Carbonate Aquifer of the US Great Basin.</title>
        <authorList>
            <person name="Hamilton-Brehm S.D."/>
            <person name="Stewart L.E."/>
            <person name="Zavarin M."/>
            <person name="Caldwell M."/>
            <person name="Lawson P.A."/>
            <person name="Onstott T.C."/>
            <person name="Grzymski J."/>
            <person name="Neveux I."/>
            <person name="Lollar B.S."/>
            <person name="Russell C.E."/>
            <person name="Moser D.P."/>
        </authorList>
    </citation>
    <scope>NUCLEOTIDE SEQUENCE [LARGE SCALE GENOMIC DNA]</scope>
    <source>
        <strain evidence="1 2">DRI-13</strain>
    </source>
</reference>
<dbReference type="KEGG" id="tfr:BR63_18045"/>
<keyword evidence="2" id="KW-1185">Reference proteome</keyword>
<sequence length="51" mass="6008">MSSFPPNLDMAKFHLAISTYWQIFIEVQFYNARNLAESILRITQNYLPTGR</sequence>
<dbReference type="Proteomes" id="UP000515847">
    <property type="component" value="Chromosome"/>
</dbReference>
<organism evidence="1 2">
    <name type="scientific">Thermanaerosceptrum fracticalcis</name>
    <dbReference type="NCBI Taxonomy" id="1712410"/>
    <lineage>
        <taxon>Bacteria</taxon>
        <taxon>Bacillati</taxon>
        <taxon>Bacillota</taxon>
        <taxon>Clostridia</taxon>
        <taxon>Eubacteriales</taxon>
        <taxon>Peptococcaceae</taxon>
        <taxon>Thermanaerosceptrum</taxon>
    </lineage>
</organism>
<dbReference type="RefSeq" id="WP_153802018.1">
    <property type="nucleotide sequence ID" value="NZ_CP045798.1"/>
</dbReference>
<accession>A0A7G6E7E0</accession>
<dbReference type="EMBL" id="CP045798">
    <property type="protein sequence ID" value="QNB47994.1"/>
    <property type="molecule type" value="Genomic_DNA"/>
</dbReference>
<proteinExistence type="predicted"/>